<evidence type="ECO:0000256" key="10">
    <source>
        <dbReference type="SAM" id="SignalP"/>
    </source>
</evidence>
<keyword evidence="15" id="KW-1185">Reference proteome</keyword>
<comment type="similarity">
    <text evidence="1 8">Belongs to the copper/topaquinone oxidase family.</text>
</comment>
<comment type="PTM">
    <text evidence="7 8">Topaquinone (TPQ) is generated by copper-dependent autoxidation of a specific tyrosyl residue.</text>
</comment>
<sequence length="763" mass="85916">MNLKAVLILLAVALVTILALVSVLLSGAGKSTESCSSQPQHGNLKSNVAEQKSDKGSVFSDLTPEELSATVDYLKKNLGKTFVLATDAKPTDNCIYYVDVKYPTKQQALDYLDRDGEKPKREALAVVFFGDQEEPNITEYVVGPLPNPSYSRDITLEKYKEKLPYYRRPVIDKEYADAYEFVYEKEFSTAPHFLKALGYDGSNFAALTTVPRGFKSGDRSTWFVLFVKVKESCFAVHPVGLEVLLDHKSLDVSKWKITKAFYNGAYFMNMADLEKQFNAGKVEVIEIQNVGPENDIGSMQPKVTPQPGAPLQFNPVGNRYTVHKNQVTFQSWSFTYGMNPNSGLRLFDIRFNNERIAYEISTQEAIALYGSNAPGGMITRYLDGSFGIGRFSFELVRGVDCPYLATYVDTHFLMESETPDTTKNSICIFEQNLGVPLRRHYSNMHSMYYGGLASTVLIVRAVSTLINYDYVWDFIFYQNGVIEAKIHATGYISSSFYYADGKEYGSRVGEHTLGTLHTHFINYKVDLDVGGLDNSIMTQDMKFNPLNIPWQPEVKIQRPKVVRSVLETENQAAFELHTMTPRYIHFSSNTTNKWGHPRSYRVQIASFAGDFLPEESPVQKAMGWARYKLAVTKRKDDEFVSSSIYNQNDPWTPTVAFSKFINNENIQNQDLVAWITVGFLHIPHSEDLPNTATPGNAVGFFLRPYNYFDVDPSVHSPDGVYFQSDQDYGSCEVNPVACLSKTASCSPKIPSFTYEGFKSLVNL</sequence>
<name>A0A8J6ERQ4_ELECQ</name>
<feature type="domain" description="Copper amine oxidase N3-terminal" evidence="13">
    <location>
        <begin position="168"/>
        <end position="264"/>
    </location>
</feature>
<evidence type="ECO:0000256" key="9">
    <source>
        <dbReference type="SAM" id="MobiDB-lite"/>
    </source>
</evidence>
<keyword evidence="10" id="KW-0732">Signal</keyword>
<dbReference type="SUPFAM" id="SSF49998">
    <property type="entry name" value="Amine oxidase catalytic domain"/>
    <property type="match status" value="1"/>
</dbReference>
<dbReference type="FunFam" id="3.10.450.40:FF:000001">
    <property type="entry name" value="Amine oxidase"/>
    <property type="match status" value="1"/>
</dbReference>
<dbReference type="EC" id="1.4.3.-" evidence="8"/>
<evidence type="ECO:0000256" key="2">
    <source>
        <dbReference type="ARBA" id="ARBA00022723"/>
    </source>
</evidence>
<dbReference type="AlphaFoldDB" id="A0A8J6ERQ4"/>
<dbReference type="InterPro" id="IPR000269">
    <property type="entry name" value="Cu_amine_oxidase"/>
</dbReference>
<dbReference type="InterPro" id="IPR015798">
    <property type="entry name" value="Cu_amine_oxidase_C"/>
</dbReference>
<keyword evidence="5 8" id="KW-0186">Copper</keyword>
<dbReference type="SUPFAM" id="SSF54416">
    <property type="entry name" value="Amine oxidase N-terminal region"/>
    <property type="match status" value="2"/>
</dbReference>
<evidence type="ECO:0000256" key="1">
    <source>
        <dbReference type="ARBA" id="ARBA00007983"/>
    </source>
</evidence>
<dbReference type="Gene3D" id="2.70.98.20">
    <property type="entry name" value="Copper amine oxidase, catalytic domain"/>
    <property type="match status" value="1"/>
</dbReference>
<evidence type="ECO:0000259" key="12">
    <source>
        <dbReference type="Pfam" id="PF02727"/>
    </source>
</evidence>
<feature type="domain" description="Copper amine oxidase catalytic" evidence="11">
    <location>
        <begin position="313"/>
        <end position="713"/>
    </location>
</feature>
<feature type="region of interest" description="Disordered" evidence="9">
    <location>
        <begin position="32"/>
        <end position="59"/>
    </location>
</feature>
<dbReference type="GO" id="GO:0048038">
    <property type="term" value="F:quinone binding"/>
    <property type="evidence" value="ECO:0007669"/>
    <property type="project" value="InterPro"/>
</dbReference>
<dbReference type="Pfam" id="PF01179">
    <property type="entry name" value="Cu_amine_oxid"/>
    <property type="match status" value="1"/>
</dbReference>
<dbReference type="Pfam" id="PF02727">
    <property type="entry name" value="Cu_amine_oxidN2"/>
    <property type="match status" value="1"/>
</dbReference>
<feature type="compositionally biased region" description="Polar residues" evidence="9">
    <location>
        <begin position="32"/>
        <end position="50"/>
    </location>
</feature>
<evidence type="ECO:0000256" key="3">
    <source>
        <dbReference type="ARBA" id="ARBA00022772"/>
    </source>
</evidence>
<dbReference type="GO" id="GO:0009308">
    <property type="term" value="P:amine metabolic process"/>
    <property type="evidence" value="ECO:0007669"/>
    <property type="project" value="UniProtKB-UniRule"/>
</dbReference>
<accession>A0A8J6ERQ4</accession>
<dbReference type="FunFam" id="2.70.98.20:FF:000002">
    <property type="entry name" value="Amine oxidase"/>
    <property type="match status" value="1"/>
</dbReference>
<keyword evidence="2 8" id="KW-0479">Metal-binding</keyword>
<dbReference type="PRINTS" id="PR00766">
    <property type="entry name" value="CUDAOXIDASE"/>
</dbReference>
<dbReference type="GO" id="GO:0008131">
    <property type="term" value="F:primary methylamine oxidase activity"/>
    <property type="evidence" value="ECO:0007669"/>
    <property type="project" value="InterPro"/>
</dbReference>
<evidence type="ECO:0000313" key="14">
    <source>
        <dbReference type="EMBL" id="KAG9473775.1"/>
    </source>
</evidence>
<dbReference type="EMBL" id="WNTK01000013">
    <property type="protein sequence ID" value="KAG9473775.1"/>
    <property type="molecule type" value="Genomic_DNA"/>
</dbReference>
<evidence type="ECO:0000256" key="8">
    <source>
        <dbReference type="RuleBase" id="RU000672"/>
    </source>
</evidence>
<dbReference type="OrthoDB" id="5379943at2759"/>
<proteinExistence type="inferred from homology"/>
<comment type="cofactor">
    <cofactor evidence="8">
        <name>Cu cation</name>
        <dbReference type="ChEBI" id="CHEBI:23378"/>
    </cofactor>
    <text evidence="8">Contains 1 topaquinone per subunit.</text>
</comment>
<evidence type="ECO:0000256" key="5">
    <source>
        <dbReference type="ARBA" id="ARBA00023008"/>
    </source>
</evidence>
<evidence type="ECO:0000256" key="7">
    <source>
        <dbReference type="PIRSR" id="PIRSR600269-51"/>
    </source>
</evidence>
<dbReference type="GO" id="GO:0005886">
    <property type="term" value="C:plasma membrane"/>
    <property type="evidence" value="ECO:0007669"/>
    <property type="project" value="TreeGrafter"/>
</dbReference>
<reference evidence="14" key="1">
    <citation type="thesis" date="2020" institute="ProQuest LLC" country="789 East Eisenhower Parkway, Ann Arbor, MI, USA">
        <title>Comparative Genomics and Chromosome Evolution.</title>
        <authorList>
            <person name="Mudd A.B."/>
        </authorList>
    </citation>
    <scope>NUCLEOTIDE SEQUENCE</scope>
    <source>
        <strain evidence="14">HN-11 Male</strain>
        <tissue evidence="14">Kidney and liver</tissue>
    </source>
</reference>
<dbReference type="Gene3D" id="3.10.450.40">
    <property type="match status" value="2"/>
</dbReference>
<feature type="active site" description="Schiff-base intermediate with substrate; via topaquinone" evidence="6">
    <location>
        <position position="468"/>
    </location>
</feature>
<dbReference type="GO" id="GO:0005507">
    <property type="term" value="F:copper ion binding"/>
    <property type="evidence" value="ECO:0007669"/>
    <property type="project" value="InterPro"/>
</dbReference>
<keyword evidence="3 6" id="KW-0801">TPQ</keyword>
<feature type="chain" id="PRO_5035286060" description="Amine oxidase" evidence="10">
    <location>
        <begin position="20"/>
        <end position="763"/>
    </location>
</feature>
<dbReference type="InterPro" id="IPR015802">
    <property type="entry name" value="Cu_amine_oxidase_N3"/>
</dbReference>
<dbReference type="InterPro" id="IPR015800">
    <property type="entry name" value="Cu_amine_oxidase_N2"/>
</dbReference>
<dbReference type="PANTHER" id="PTHR10638:SF4">
    <property type="entry name" value="RETINA-SPECIFIC COPPER AMINE OXIDASE"/>
    <property type="match status" value="1"/>
</dbReference>
<keyword evidence="4 8" id="KW-0560">Oxidoreductase</keyword>
<dbReference type="FunFam" id="3.10.450.40:FF:000007">
    <property type="entry name" value="Amine oxidase"/>
    <property type="match status" value="1"/>
</dbReference>
<dbReference type="InterPro" id="IPR036460">
    <property type="entry name" value="Cu_amine_oxidase_C_sf"/>
</dbReference>
<evidence type="ECO:0000256" key="4">
    <source>
        <dbReference type="ARBA" id="ARBA00023002"/>
    </source>
</evidence>
<dbReference type="PANTHER" id="PTHR10638">
    <property type="entry name" value="COPPER AMINE OXIDASE"/>
    <property type="match status" value="1"/>
</dbReference>
<feature type="domain" description="Copper amine oxidase N2-terminal" evidence="12">
    <location>
        <begin position="82"/>
        <end position="150"/>
    </location>
</feature>
<dbReference type="InterPro" id="IPR049947">
    <property type="entry name" value="Cu_Am_Ox_Cu-bd"/>
</dbReference>
<evidence type="ECO:0000256" key="6">
    <source>
        <dbReference type="PIRSR" id="PIRSR600269-50"/>
    </source>
</evidence>
<gene>
    <name evidence="14" type="ORF">GDO78_004200</name>
</gene>
<protein>
    <recommendedName>
        <fullName evidence="8">Amine oxidase</fullName>
        <ecNumber evidence="8">1.4.3.-</ecNumber>
    </recommendedName>
</protein>
<comment type="caution">
    <text evidence="14">The sequence shown here is derived from an EMBL/GenBank/DDBJ whole genome shotgun (WGS) entry which is preliminary data.</text>
</comment>
<dbReference type="PROSITE" id="PS01164">
    <property type="entry name" value="COPPER_AMINE_OXID_1"/>
    <property type="match status" value="1"/>
</dbReference>
<dbReference type="InterPro" id="IPR049948">
    <property type="entry name" value="Cu_Am_ox_TPQ-bd"/>
</dbReference>
<dbReference type="InterPro" id="IPR016182">
    <property type="entry name" value="Cu_amine_oxidase_N-reg"/>
</dbReference>
<feature type="active site" description="Proton acceptor" evidence="6">
    <location>
        <position position="383"/>
    </location>
</feature>
<evidence type="ECO:0000259" key="13">
    <source>
        <dbReference type="Pfam" id="PF02728"/>
    </source>
</evidence>
<evidence type="ECO:0000259" key="11">
    <source>
        <dbReference type="Pfam" id="PF01179"/>
    </source>
</evidence>
<feature type="modified residue" description="2',4',5'-topaquinone" evidence="7">
    <location>
        <position position="468"/>
    </location>
</feature>
<feature type="signal peptide" evidence="10">
    <location>
        <begin position="1"/>
        <end position="19"/>
    </location>
</feature>
<dbReference type="PROSITE" id="PS01165">
    <property type="entry name" value="COPPER_AMINE_OXID_2"/>
    <property type="match status" value="1"/>
</dbReference>
<organism evidence="14 15">
    <name type="scientific">Eleutherodactylus coqui</name>
    <name type="common">Puerto Rican coqui</name>
    <dbReference type="NCBI Taxonomy" id="57060"/>
    <lineage>
        <taxon>Eukaryota</taxon>
        <taxon>Metazoa</taxon>
        <taxon>Chordata</taxon>
        <taxon>Craniata</taxon>
        <taxon>Vertebrata</taxon>
        <taxon>Euteleostomi</taxon>
        <taxon>Amphibia</taxon>
        <taxon>Batrachia</taxon>
        <taxon>Anura</taxon>
        <taxon>Neobatrachia</taxon>
        <taxon>Hyloidea</taxon>
        <taxon>Eleutherodactylidae</taxon>
        <taxon>Eleutherodactylinae</taxon>
        <taxon>Eleutherodactylus</taxon>
        <taxon>Eleutherodactylus</taxon>
    </lineage>
</organism>
<dbReference type="Proteomes" id="UP000770717">
    <property type="component" value="Unassembled WGS sequence"/>
</dbReference>
<evidence type="ECO:0000313" key="15">
    <source>
        <dbReference type="Proteomes" id="UP000770717"/>
    </source>
</evidence>
<dbReference type="Pfam" id="PF02728">
    <property type="entry name" value="Cu_amine_oxidN3"/>
    <property type="match status" value="1"/>
</dbReference>